<dbReference type="AlphaFoldDB" id="A0AAJ7FQT0"/>
<dbReference type="PANTHER" id="PTHR24369">
    <property type="entry name" value="ANTIGEN BSP, PUTATIVE-RELATED"/>
    <property type="match status" value="1"/>
</dbReference>
<evidence type="ECO:0000256" key="1">
    <source>
        <dbReference type="ARBA" id="ARBA00022614"/>
    </source>
</evidence>
<dbReference type="InterPro" id="IPR050541">
    <property type="entry name" value="LRR_TM_domain-containing"/>
</dbReference>
<name>A0AAJ7FQT0_CEPCN</name>
<keyword evidence="3" id="KW-1185">Reference proteome</keyword>
<gene>
    <name evidence="4" type="primary">LOC107271789</name>
</gene>
<dbReference type="GeneID" id="107271789"/>
<keyword evidence="1" id="KW-0433">Leucine-rich repeat</keyword>
<dbReference type="SUPFAM" id="SSF52058">
    <property type="entry name" value="L domain-like"/>
    <property type="match status" value="1"/>
</dbReference>
<keyword evidence="2" id="KW-0677">Repeat</keyword>
<dbReference type="Pfam" id="PF00560">
    <property type="entry name" value="LRR_1"/>
    <property type="match status" value="1"/>
</dbReference>
<dbReference type="PANTHER" id="PTHR24369:SF211">
    <property type="entry name" value="LEUCINE-RICH REPEAT-CONTAINING PROTEIN 15-LIKE"/>
    <property type="match status" value="1"/>
</dbReference>
<dbReference type="Proteomes" id="UP000694920">
    <property type="component" value="Unplaced"/>
</dbReference>
<dbReference type="Pfam" id="PF13855">
    <property type="entry name" value="LRR_8"/>
    <property type="match status" value="1"/>
</dbReference>
<evidence type="ECO:0000256" key="2">
    <source>
        <dbReference type="ARBA" id="ARBA00022737"/>
    </source>
</evidence>
<dbReference type="InterPro" id="IPR001611">
    <property type="entry name" value="Leu-rich_rpt"/>
</dbReference>
<dbReference type="GO" id="GO:0005886">
    <property type="term" value="C:plasma membrane"/>
    <property type="evidence" value="ECO:0007669"/>
    <property type="project" value="TreeGrafter"/>
</dbReference>
<evidence type="ECO:0000313" key="3">
    <source>
        <dbReference type="Proteomes" id="UP000694920"/>
    </source>
</evidence>
<dbReference type="InterPro" id="IPR003591">
    <property type="entry name" value="Leu-rich_rpt_typical-subtyp"/>
</dbReference>
<accession>A0AAJ7FQT0</accession>
<proteinExistence type="predicted"/>
<dbReference type="RefSeq" id="XP_015603692.1">
    <property type="nucleotide sequence ID" value="XM_015748206.2"/>
</dbReference>
<protein>
    <submittedName>
        <fullName evidence="4">Uncharacterized protein LOC107271789</fullName>
    </submittedName>
</protein>
<dbReference type="Gene3D" id="3.80.10.10">
    <property type="entry name" value="Ribonuclease Inhibitor"/>
    <property type="match status" value="1"/>
</dbReference>
<organism evidence="3 4">
    <name type="scientific">Cephus cinctus</name>
    <name type="common">Wheat stem sawfly</name>
    <dbReference type="NCBI Taxonomy" id="211228"/>
    <lineage>
        <taxon>Eukaryota</taxon>
        <taxon>Metazoa</taxon>
        <taxon>Ecdysozoa</taxon>
        <taxon>Arthropoda</taxon>
        <taxon>Hexapoda</taxon>
        <taxon>Insecta</taxon>
        <taxon>Pterygota</taxon>
        <taxon>Neoptera</taxon>
        <taxon>Endopterygota</taxon>
        <taxon>Hymenoptera</taxon>
        <taxon>Cephoidea</taxon>
        <taxon>Cephidae</taxon>
        <taxon>Cephus</taxon>
    </lineage>
</organism>
<evidence type="ECO:0000313" key="4">
    <source>
        <dbReference type="RefSeq" id="XP_015603692.1"/>
    </source>
</evidence>
<dbReference type="KEGG" id="ccin:107271789"/>
<sequence>MRPLHPSGCCVIIMSRSILECLIEPLRQYEIWKCRTMWLQKYNCFLVICAFLQSVVHGGGEICKFPFGGSNNAIYHCENLSDLEVVDKIPKNVKTILFEDSNLQHIHGYAFFRLGQTLITLDIHNSQVASIDANAFAGLRNLETLLLYGNDLSYVYADWFTDLPNLRTLDVSFNSIVGFEPNVSKFLPKLENFYFDGNIIESIDTTAFYYDMPKLKKVIMGNNPWIWSFRALLMHNLDLRGINHEDDWEDWKWINAVIWECHDKITSAPINDQLLNCAAMRLLTSVNEHLKFQDLTSSSDTRCHPAASTLIKCSRSISSNKTDEEAVAMSLREIFHGIKSMEYPQDKFRLQ</sequence>
<dbReference type="SMART" id="SM00369">
    <property type="entry name" value="LRR_TYP"/>
    <property type="match status" value="3"/>
</dbReference>
<reference evidence="4" key="1">
    <citation type="submission" date="2025-08" db="UniProtKB">
        <authorList>
            <consortium name="RefSeq"/>
        </authorList>
    </citation>
    <scope>IDENTIFICATION</scope>
</reference>
<dbReference type="InterPro" id="IPR032675">
    <property type="entry name" value="LRR_dom_sf"/>
</dbReference>